<keyword evidence="18" id="KW-1185">Reference proteome</keyword>
<dbReference type="InterPro" id="IPR036097">
    <property type="entry name" value="HisK_dim/P_sf"/>
</dbReference>
<dbReference type="GO" id="GO:0000155">
    <property type="term" value="F:phosphorelay sensor kinase activity"/>
    <property type="evidence" value="ECO:0007669"/>
    <property type="project" value="InterPro"/>
</dbReference>
<dbReference type="InterPro" id="IPR003661">
    <property type="entry name" value="HisK_dim/P_dom"/>
</dbReference>
<dbReference type="PANTHER" id="PTHR42878:SF7">
    <property type="entry name" value="SENSOR HISTIDINE KINASE GLRK"/>
    <property type="match status" value="1"/>
</dbReference>
<evidence type="ECO:0000313" key="18">
    <source>
        <dbReference type="Proteomes" id="UP000031631"/>
    </source>
</evidence>
<comment type="subcellular location">
    <subcellularLocation>
        <location evidence="2">Membrane</location>
        <topology evidence="2">Multi-pass membrane protein</topology>
    </subcellularLocation>
</comment>
<evidence type="ECO:0000259" key="16">
    <source>
        <dbReference type="PROSITE" id="PS50885"/>
    </source>
</evidence>
<feature type="transmembrane region" description="Helical" evidence="13">
    <location>
        <begin position="42"/>
        <end position="70"/>
    </location>
</feature>
<feature type="domain" description="HAMP" evidence="16">
    <location>
        <begin position="306"/>
        <end position="359"/>
    </location>
</feature>
<evidence type="ECO:0000256" key="12">
    <source>
        <dbReference type="ARBA" id="ARBA00023136"/>
    </source>
</evidence>
<dbReference type="Gene3D" id="1.10.287.130">
    <property type="match status" value="1"/>
</dbReference>
<dbReference type="PIRSF" id="PIRSF037532">
    <property type="entry name" value="STHK_NtrY"/>
    <property type="match status" value="1"/>
</dbReference>
<dbReference type="InterPro" id="IPR013656">
    <property type="entry name" value="PAS_4"/>
</dbReference>
<dbReference type="InterPro" id="IPR005467">
    <property type="entry name" value="His_kinase_dom"/>
</dbReference>
<dbReference type="Pfam" id="PF00512">
    <property type="entry name" value="HisKA"/>
    <property type="match status" value="1"/>
</dbReference>
<dbReference type="PANTHER" id="PTHR42878">
    <property type="entry name" value="TWO-COMPONENT HISTIDINE KINASE"/>
    <property type="match status" value="1"/>
</dbReference>
<dbReference type="InterPro" id="IPR003660">
    <property type="entry name" value="HAMP_dom"/>
</dbReference>
<feature type="domain" description="PAS" evidence="15">
    <location>
        <begin position="371"/>
        <end position="415"/>
    </location>
</feature>
<evidence type="ECO:0000256" key="10">
    <source>
        <dbReference type="ARBA" id="ARBA00022989"/>
    </source>
</evidence>
<evidence type="ECO:0000256" key="13">
    <source>
        <dbReference type="SAM" id="Phobius"/>
    </source>
</evidence>
<dbReference type="GO" id="GO:0016020">
    <property type="term" value="C:membrane"/>
    <property type="evidence" value="ECO:0007669"/>
    <property type="project" value="UniProtKB-SubCell"/>
</dbReference>
<proteinExistence type="predicted"/>
<dbReference type="SUPFAM" id="SSF47384">
    <property type="entry name" value="Homodimeric domain of signal transducing histidine kinase"/>
    <property type="match status" value="1"/>
</dbReference>
<dbReference type="PROSITE" id="PS50885">
    <property type="entry name" value="HAMP"/>
    <property type="match status" value="1"/>
</dbReference>
<dbReference type="SUPFAM" id="SSF55874">
    <property type="entry name" value="ATPase domain of HSP90 chaperone/DNA topoisomerase II/histidine kinase"/>
    <property type="match status" value="1"/>
</dbReference>
<keyword evidence="7" id="KW-0547">Nucleotide-binding</keyword>
<reference evidence="17 18" key="1">
    <citation type="journal article" date="2014" name="PLoS ONE">
        <title>Physiological and genomic features of a novel sulfur-oxidizing gammaproteobacterium belonging to a previously uncultivated symbiotic lineage isolated from a hydrothermal vent.</title>
        <authorList>
            <person name="Nunoura T."/>
            <person name="Takaki Y."/>
            <person name="Kazama H."/>
            <person name="Kakuta J."/>
            <person name="Shimamura S."/>
            <person name="Makita H."/>
            <person name="Hirai M."/>
            <person name="Miyazaki M."/>
            <person name="Takai K."/>
        </authorList>
    </citation>
    <scope>NUCLEOTIDE SEQUENCE [LARGE SCALE GENOMIC DNA]</scope>
    <source>
        <strain evidence="17 18">Hiromi1</strain>
    </source>
</reference>
<dbReference type="EMBL" id="AP012273">
    <property type="protein sequence ID" value="BAO43356.1"/>
    <property type="molecule type" value="Genomic_DNA"/>
</dbReference>
<keyword evidence="9" id="KW-0067">ATP-binding</keyword>
<dbReference type="KEGG" id="tbn:TBH_C0411"/>
<dbReference type="Proteomes" id="UP000031631">
    <property type="component" value="Chromosome"/>
</dbReference>
<dbReference type="PROSITE" id="PS50109">
    <property type="entry name" value="HIS_KIN"/>
    <property type="match status" value="1"/>
</dbReference>
<dbReference type="InterPro" id="IPR003594">
    <property type="entry name" value="HATPase_dom"/>
</dbReference>
<dbReference type="InterPro" id="IPR036890">
    <property type="entry name" value="HATPase_C_sf"/>
</dbReference>
<keyword evidence="4" id="KW-0597">Phosphoprotein</keyword>
<dbReference type="SMART" id="SM00304">
    <property type="entry name" value="HAMP"/>
    <property type="match status" value="1"/>
</dbReference>
<dbReference type="InterPro" id="IPR004358">
    <property type="entry name" value="Sig_transdc_His_kin-like_C"/>
</dbReference>
<dbReference type="EC" id="2.7.13.3" evidence="3"/>
<dbReference type="Pfam" id="PF00672">
    <property type="entry name" value="HAMP"/>
    <property type="match status" value="1"/>
</dbReference>
<name>A0A7U6JGA7_9GAMM</name>
<dbReference type="Pfam" id="PF02518">
    <property type="entry name" value="HATPase_c"/>
    <property type="match status" value="1"/>
</dbReference>
<evidence type="ECO:0000256" key="8">
    <source>
        <dbReference type="ARBA" id="ARBA00022777"/>
    </source>
</evidence>
<feature type="transmembrane region" description="Helical" evidence="13">
    <location>
        <begin position="82"/>
        <end position="104"/>
    </location>
</feature>
<evidence type="ECO:0000256" key="6">
    <source>
        <dbReference type="ARBA" id="ARBA00022692"/>
    </source>
</evidence>
<dbReference type="InterPro" id="IPR050351">
    <property type="entry name" value="BphY/WalK/GraS-like"/>
</dbReference>
<comment type="catalytic activity">
    <reaction evidence="1">
        <text>ATP + protein L-histidine = ADP + protein N-phospho-L-histidine.</text>
        <dbReference type="EC" id="2.7.13.3"/>
    </reaction>
</comment>
<dbReference type="Gene3D" id="3.30.450.20">
    <property type="entry name" value="PAS domain"/>
    <property type="match status" value="1"/>
</dbReference>
<dbReference type="PRINTS" id="PR00344">
    <property type="entry name" value="BCTRLSENSOR"/>
</dbReference>
<feature type="transmembrane region" description="Helical" evidence="13">
    <location>
        <begin position="280"/>
        <end position="303"/>
    </location>
</feature>
<evidence type="ECO:0000256" key="5">
    <source>
        <dbReference type="ARBA" id="ARBA00022679"/>
    </source>
</evidence>
<dbReference type="InterPro" id="IPR035965">
    <property type="entry name" value="PAS-like_dom_sf"/>
</dbReference>
<evidence type="ECO:0000256" key="11">
    <source>
        <dbReference type="ARBA" id="ARBA00023012"/>
    </source>
</evidence>
<evidence type="ECO:0000259" key="15">
    <source>
        <dbReference type="PROSITE" id="PS50112"/>
    </source>
</evidence>
<protein>
    <recommendedName>
        <fullName evidence="3">histidine kinase</fullName>
        <ecNumber evidence="3">2.7.13.3</ecNumber>
    </recommendedName>
</protein>
<keyword evidence="8 17" id="KW-0418">Kinase</keyword>
<dbReference type="NCBIfam" id="TIGR00229">
    <property type="entry name" value="sensory_box"/>
    <property type="match status" value="1"/>
</dbReference>
<evidence type="ECO:0000313" key="17">
    <source>
        <dbReference type="EMBL" id="BAO43356.1"/>
    </source>
</evidence>
<dbReference type="Gene3D" id="3.30.565.10">
    <property type="entry name" value="Histidine kinase-like ATPase, C-terminal domain"/>
    <property type="match status" value="1"/>
</dbReference>
<dbReference type="SMART" id="SM00388">
    <property type="entry name" value="HisKA"/>
    <property type="match status" value="1"/>
</dbReference>
<dbReference type="AlphaFoldDB" id="A0A7U6JGA7"/>
<evidence type="ECO:0000256" key="4">
    <source>
        <dbReference type="ARBA" id="ARBA00022553"/>
    </source>
</evidence>
<dbReference type="SMART" id="SM00387">
    <property type="entry name" value="HATPase_c"/>
    <property type="match status" value="1"/>
</dbReference>
<dbReference type="InterPro" id="IPR000014">
    <property type="entry name" value="PAS"/>
</dbReference>
<dbReference type="CDD" id="cd06225">
    <property type="entry name" value="HAMP"/>
    <property type="match status" value="1"/>
</dbReference>
<dbReference type="PROSITE" id="PS50112">
    <property type="entry name" value="PAS"/>
    <property type="match status" value="1"/>
</dbReference>
<feature type="domain" description="Histidine kinase" evidence="14">
    <location>
        <begin position="503"/>
        <end position="717"/>
    </location>
</feature>
<keyword evidence="6 13" id="KW-0812">Transmembrane</keyword>
<dbReference type="GO" id="GO:0000156">
    <property type="term" value="F:phosphorelay response regulator activity"/>
    <property type="evidence" value="ECO:0007669"/>
    <property type="project" value="TreeGrafter"/>
</dbReference>
<dbReference type="GO" id="GO:0007234">
    <property type="term" value="P:osmosensory signaling via phosphorelay pathway"/>
    <property type="evidence" value="ECO:0007669"/>
    <property type="project" value="TreeGrafter"/>
</dbReference>
<dbReference type="RefSeq" id="WP_041064954.1">
    <property type="nucleotide sequence ID" value="NZ_AP012273.1"/>
</dbReference>
<evidence type="ECO:0000256" key="9">
    <source>
        <dbReference type="ARBA" id="ARBA00022840"/>
    </source>
</evidence>
<organism evidence="17 18">
    <name type="scientific">Thiolapillus brandeum</name>
    <dbReference type="NCBI Taxonomy" id="1076588"/>
    <lineage>
        <taxon>Bacteria</taxon>
        <taxon>Pseudomonadati</taxon>
        <taxon>Pseudomonadota</taxon>
        <taxon>Gammaproteobacteria</taxon>
        <taxon>Chromatiales</taxon>
        <taxon>Sedimenticolaceae</taxon>
        <taxon>Thiolapillus</taxon>
    </lineage>
</organism>
<dbReference type="CDD" id="cd00082">
    <property type="entry name" value="HisKA"/>
    <property type="match status" value="1"/>
</dbReference>
<dbReference type="OrthoDB" id="1931120at2"/>
<dbReference type="SUPFAM" id="SSF158472">
    <property type="entry name" value="HAMP domain-like"/>
    <property type="match status" value="1"/>
</dbReference>
<dbReference type="Gene3D" id="6.10.340.10">
    <property type="match status" value="1"/>
</dbReference>
<evidence type="ECO:0000259" key="14">
    <source>
        <dbReference type="PROSITE" id="PS50109"/>
    </source>
</evidence>
<accession>A0A7U6JGA7</accession>
<gene>
    <name evidence="17" type="ORF">TBH_C0411</name>
</gene>
<evidence type="ECO:0000256" key="3">
    <source>
        <dbReference type="ARBA" id="ARBA00012438"/>
    </source>
</evidence>
<dbReference type="SUPFAM" id="SSF55785">
    <property type="entry name" value="PYP-like sensor domain (PAS domain)"/>
    <property type="match status" value="1"/>
</dbReference>
<keyword evidence="12 13" id="KW-0472">Membrane</keyword>
<keyword evidence="11" id="KW-0902">Two-component regulatory system</keyword>
<dbReference type="GO" id="GO:0005524">
    <property type="term" value="F:ATP binding"/>
    <property type="evidence" value="ECO:0007669"/>
    <property type="project" value="UniProtKB-KW"/>
</dbReference>
<evidence type="ECO:0000256" key="7">
    <source>
        <dbReference type="ARBA" id="ARBA00022741"/>
    </source>
</evidence>
<dbReference type="CDD" id="cd00130">
    <property type="entry name" value="PAS"/>
    <property type="match status" value="1"/>
</dbReference>
<keyword evidence="10 13" id="KW-1133">Transmembrane helix</keyword>
<dbReference type="GO" id="GO:0030295">
    <property type="term" value="F:protein kinase activator activity"/>
    <property type="evidence" value="ECO:0007669"/>
    <property type="project" value="TreeGrafter"/>
</dbReference>
<dbReference type="InterPro" id="IPR017232">
    <property type="entry name" value="NtrY"/>
</dbReference>
<dbReference type="SMART" id="SM00091">
    <property type="entry name" value="PAS"/>
    <property type="match status" value="1"/>
</dbReference>
<evidence type="ECO:0000256" key="2">
    <source>
        <dbReference type="ARBA" id="ARBA00004141"/>
    </source>
</evidence>
<dbReference type="Pfam" id="PF08448">
    <property type="entry name" value="PAS_4"/>
    <property type="match status" value="1"/>
</dbReference>
<evidence type="ECO:0000256" key="1">
    <source>
        <dbReference type="ARBA" id="ARBA00000085"/>
    </source>
</evidence>
<dbReference type="FunFam" id="1.10.287.130:FF:000107">
    <property type="entry name" value="Sensor histidine kinase YycG"/>
    <property type="match status" value="1"/>
</dbReference>
<sequence>MAAATLKGWRSGAWAVALLLLLLLFALHFLSGAVLKSESLSHWFIPLLIFIVVGLATLSIVVAVNLARLLRDYRRNVAGARLMARMVIMFVVLGMAPVGIVYYYSLQFLMQGIDSWFNVQIDSAMADALELNQATLNMNKRVLLRLTEQMLESIDDNSQTALTLALSDLRTRSGATEVALANPHGAILASSNVNPEVLVPNTPDPLILQQVVSGKNYVQFMPYGESGELHIRVLVADLSRGLILQAIFPTSERITELSENVQSAYAAYRQRAYMRESIKFSFILALSLVLLVSVFAAVWAAFYTSRRMVAPIQAIAEGTRAIAEGELDGQIPVPRYHDELGFLVASFNAMTRRLAQARDMAEQSKQELEFQRQYLEAVLHHLSTGVMAVDVDGNLRTANRAAEQILGADVGRFIGHPLKELASSYPELEPFIALLSCSMGPEGQDWRQELVLNRHQGRQFLICGCTRLKVVESTEIGCVVVFDDVTTLVKAQRDAAWGEVARRLAHEIKNPLTPIQLSAERLRRKYLNKLSEEDSKVLDSATRTIVNQVEAMKSMVNAFADYAKPSRLDSEPLVGDEFLADVLALYGDAVVFEAGAPGIQMEADPVRFRQVVHNLVKNAQEAMPEGTKGSVHVRTSAYYPPDQDSLYLEILVEDNGSGLQDQDIERLFEPYVTSKVKGTGLGLAIVKKIVEEHGGSIRAENREEGGARFILRIPASQVALAQQE</sequence>
<keyword evidence="5" id="KW-0808">Transferase</keyword>